<feature type="domain" description="Aminotransferase class I/classII large" evidence="3">
    <location>
        <begin position="18"/>
        <end position="344"/>
    </location>
</feature>
<dbReference type="GO" id="GO:0008483">
    <property type="term" value="F:transaminase activity"/>
    <property type="evidence" value="ECO:0007669"/>
    <property type="project" value="UniProtKB-KW"/>
</dbReference>
<dbReference type="InterPro" id="IPR015422">
    <property type="entry name" value="PyrdxlP-dep_Trfase_small"/>
</dbReference>
<dbReference type="Gene3D" id="3.40.640.10">
    <property type="entry name" value="Type I PLP-dependent aspartate aminotransferase-like (Major domain)"/>
    <property type="match status" value="1"/>
</dbReference>
<gene>
    <name evidence="4" type="ORF">JK636_10550</name>
</gene>
<dbReference type="InterPro" id="IPR004839">
    <property type="entry name" value="Aminotransferase_I/II_large"/>
</dbReference>
<reference evidence="4 5" key="1">
    <citation type="submission" date="2021-01" db="EMBL/GenBank/DDBJ databases">
        <title>Genome public.</title>
        <authorList>
            <person name="Liu C."/>
            <person name="Sun Q."/>
        </authorList>
    </citation>
    <scope>NUCLEOTIDE SEQUENCE [LARGE SCALE GENOMIC DNA]</scope>
    <source>
        <strain evidence="4 5">YIM B02515</strain>
    </source>
</reference>
<keyword evidence="4" id="KW-0808">Transferase</keyword>
<dbReference type="Proteomes" id="UP000632377">
    <property type="component" value="Unassembled WGS sequence"/>
</dbReference>
<name>A0ABS1TA15_9CLOT</name>
<comment type="cofactor">
    <cofactor evidence="1">
        <name>pyridoxal 5'-phosphate</name>
        <dbReference type="ChEBI" id="CHEBI:597326"/>
    </cofactor>
</comment>
<evidence type="ECO:0000256" key="2">
    <source>
        <dbReference type="ARBA" id="ARBA00022898"/>
    </source>
</evidence>
<protein>
    <submittedName>
        <fullName evidence="4">Aminotransferase class I/II-fold pyridoxal phosphate-dependent enzyme</fullName>
    </submittedName>
</protein>
<evidence type="ECO:0000259" key="3">
    <source>
        <dbReference type="Pfam" id="PF00155"/>
    </source>
</evidence>
<dbReference type="PANTHER" id="PTHR42885">
    <property type="entry name" value="HISTIDINOL-PHOSPHATE AMINOTRANSFERASE-RELATED"/>
    <property type="match status" value="1"/>
</dbReference>
<evidence type="ECO:0000256" key="1">
    <source>
        <dbReference type="ARBA" id="ARBA00001933"/>
    </source>
</evidence>
<evidence type="ECO:0000313" key="5">
    <source>
        <dbReference type="Proteomes" id="UP000632377"/>
    </source>
</evidence>
<dbReference type="InterPro" id="IPR015424">
    <property type="entry name" value="PyrdxlP-dep_Trfase"/>
</dbReference>
<proteinExistence type="predicted"/>
<comment type="caution">
    <text evidence="4">The sequence shown here is derived from an EMBL/GenBank/DDBJ whole genome shotgun (WGS) entry which is preliminary data.</text>
</comment>
<dbReference type="EMBL" id="JAESWC010000004">
    <property type="protein sequence ID" value="MBL4936198.1"/>
    <property type="molecule type" value="Genomic_DNA"/>
</dbReference>
<keyword evidence="5" id="KW-1185">Reference proteome</keyword>
<dbReference type="CDD" id="cd00609">
    <property type="entry name" value="AAT_like"/>
    <property type="match status" value="1"/>
</dbReference>
<keyword evidence="2" id="KW-0663">Pyridoxal phosphate</keyword>
<accession>A0ABS1TA15</accession>
<keyword evidence="4" id="KW-0032">Aminotransferase</keyword>
<dbReference type="SUPFAM" id="SSF53383">
    <property type="entry name" value="PLP-dependent transferases"/>
    <property type="match status" value="1"/>
</dbReference>
<evidence type="ECO:0000313" key="4">
    <source>
        <dbReference type="EMBL" id="MBL4936198.1"/>
    </source>
</evidence>
<dbReference type="InterPro" id="IPR015421">
    <property type="entry name" value="PyrdxlP-dep_Trfase_major"/>
</dbReference>
<organism evidence="4 5">
    <name type="scientific">Clostridium rhizosphaerae</name>
    <dbReference type="NCBI Taxonomy" id="2803861"/>
    <lineage>
        <taxon>Bacteria</taxon>
        <taxon>Bacillati</taxon>
        <taxon>Bacillota</taxon>
        <taxon>Clostridia</taxon>
        <taxon>Eubacteriales</taxon>
        <taxon>Clostridiaceae</taxon>
        <taxon>Clostridium</taxon>
    </lineage>
</organism>
<dbReference type="PANTHER" id="PTHR42885:SF1">
    <property type="entry name" value="THREONINE-PHOSPHATE DECARBOXYLASE"/>
    <property type="match status" value="1"/>
</dbReference>
<dbReference type="Pfam" id="PF00155">
    <property type="entry name" value="Aminotran_1_2"/>
    <property type="match status" value="1"/>
</dbReference>
<dbReference type="Gene3D" id="3.90.1150.10">
    <property type="entry name" value="Aspartate Aminotransferase, domain 1"/>
    <property type="match status" value="1"/>
</dbReference>
<sequence length="355" mass="41139">MDHGGDIYTEGKFKGISLLDFSSNINFLGIPESFIKNINKAVENMVCYPDLKYRQSKLHIAHYLKQGVKAENIILGNGAAEIINLAVRVLKKPCIVVPSFSEYESTAKTYCEELIFSYLNEEFDYNYQDIFEKLKECDGLVIANPNNPNGGIVDKKLFQKILDYCEEHKKKIIVDEAFVEFVNIENQSFIDLCMKYKCLFIIRAFTKFFAMPGIRLGYGISSDSEFLEKLIKLQIPWNINCFAEAAIESVLKDEEYISVSKEMHEKEKEYFVQRLKKFSFIDNIYESHANFVLINLKNISGEGFYSYCISKHMLIRRCSNFRGLDDSFIRLAVKNRSDNNRLLEIFGQSEREINI</sequence>